<dbReference type="Proteomes" id="UP001238163">
    <property type="component" value="Unassembled WGS sequence"/>
</dbReference>
<feature type="domain" description="SHSP" evidence="3">
    <location>
        <begin position="34"/>
        <end position="146"/>
    </location>
</feature>
<dbReference type="PROSITE" id="PS01031">
    <property type="entry name" value="SHSP"/>
    <property type="match status" value="1"/>
</dbReference>
<comment type="similarity">
    <text evidence="1 2">Belongs to the small heat shock protein (HSP20) family.</text>
</comment>
<evidence type="ECO:0000256" key="1">
    <source>
        <dbReference type="PROSITE-ProRule" id="PRU00285"/>
    </source>
</evidence>
<name>A0AAE3VDR3_9BACT</name>
<accession>A0AAE3VDR3</accession>
<evidence type="ECO:0000313" key="5">
    <source>
        <dbReference type="Proteomes" id="UP001238163"/>
    </source>
</evidence>
<dbReference type="InterPro" id="IPR002068">
    <property type="entry name" value="A-crystallin/Hsp20_dom"/>
</dbReference>
<dbReference type="Pfam" id="PF00011">
    <property type="entry name" value="HSP20"/>
    <property type="match status" value="1"/>
</dbReference>
<reference evidence="4" key="1">
    <citation type="submission" date="2023-07" db="EMBL/GenBank/DDBJ databases">
        <title>Genomic Encyclopedia of Type Strains, Phase IV (KMG-IV): sequencing the most valuable type-strain genomes for metagenomic binning, comparative biology and taxonomic classification.</title>
        <authorList>
            <person name="Goeker M."/>
        </authorList>
    </citation>
    <scope>NUCLEOTIDE SEQUENCE</scope>
    <source>
        <strain evidence="4">DSM 24202</strain>
    </source>
</reference>
<gene>
    <name evidence="4" type="ORF">J3R75_000617</name>
</gene>
<evidence type="ECO:0000313" key="4">
    <source>
        <dbReference type="EMBL" id="MDQ0288510.1"/>
    </source>
</evidence>
<dbReference type="AlphaFoldDB" id="A0AAE3VDR3"/>
<keyword evidence="5" id="KW-1185">Reference proteome</keyword>
<dbReference type="InterPro" id="IPR008978">
    <property type="entry name" value="HSP20-like_chaperone"/>
</dbReference>
<dbReference type="PANTHER" id="PTHR11527">
    <property type="entry name" value="HEAT-SHOCK PROTEIN 20 FAMILY MEMBER"/>
    <property type="match status" value="1"/>
</dbReference>
<dbReference type="EMBL" id="JAUSVL010000001">
    <property type="protein sequence ID" value="MDQ0288510.1"/>
    <property type="molecule type" value="Genomic_DNA"/>
</dbReference>
<dbReference type="CDD" id="cd06464">
    <property type="entry name" value="ACD_sHsps-like"/>
    <property type="match status" value="1"/>
</dbReference>
<evidence type="ECO:0000256" key="2">
    <source>
        <dbReference type="RuleBase" id="RU003616"/>
    </source>
</evidence>
<protein>
    <submittedName>
        <fullName evidence="4">HSP20 family protein</fullName>
    </submittedName>
</protein>
<comment type="caution">
    <text evidence="4">The sequence shown here is derived from an EMBL/GenBank/DDBJ whole genome shotgun (WGS) entry which is preliminary data.</text>
</comment>
<dbReference type="InterPro" id="IPR031107">
    <property type="entry name" value="Small_HSP"/>
</dbReference>
<sequence>MFWRRSRQSTWNPWSDLWDLQDEFSRAFGASPWQGLSGEFPAVNVYESDDALELSMKLPGINPKDLDVTVNQDTLTLKGSREVDKAPEGAEYLRQERGAGSFVRSFALPFPVNTGEVAARYQDGILTVRLPKAESAQPRKIAIKAG</sequence>
<dbReference type="SUPFAM" id="SSF49764">
    <property type="entry name" value="HSP20-like chaperones"/>
    <property type="match status" value="1"/>
</dbReference>
<proteinExistence type="inferred from homology"/>
<dbReference type="RefSeq" id="WP_307259837.1">
    <property type="nucleotide sequence ID" value="NZ_JAUSVL010000001.1"/>
</dbReference>
<dbReference type="Gene3D" id="2.60.40.790">
    <property type="match status" value="1"/>
</dbReference>
<organism evidence="4 5">
    <name type="scientific">Oligosphaera ethanolica</name>
    <dbReference type="NCBI Taxonomy" id="760260"/>
    <lineage>
        <taxon>Bacteria</taxon>
        <taxon>Pseudomonadati</taxon>
        <taxon>Lentisphaerota</taxon>
        <taxon>Oligosphaeria</taxon>
        <taxon>Oligosphaerales</taxon>
        <taxon>Oligosphaeraceae</taxon>
        <taxon>Oligosphaera</taxon>
    </lineage>
</organism>
<evidence type="ECO:0000259" key="3">
    <source>
        <dbReference type="PROSITE" id="PS01031"/>
    </source>
</evidence>